<dbReference type="SUPFAM" id="SSF81296">
    <property type="entry name" value="E set domains"/>
    <property type="match status" value="2"/>
</dbReference>
<gene>
    <name evidence="4" type="ORF">PHYEVI_LOCUS7754</name>
</gene>
<protein>
    <recommendedName>
        <fullName evidence="3">Arrestin C-terminal-like domain-containing protein</fullName>
    </recommendedName>
</protein>
<name>A0A9P0E0V8_PHYSR</name>
<reference evidence="4" key="1">
    <citation type="submission" date="2022-01" db="EMBL/GenBank/DDBJ databases">
        <authorList>
            <person name="King R."/>
        </authorList>
    </citation>
    <scope>NUCLEOTIDE SEQUENCE</scope>
</reference>
<dbReference type="InterPro" id="IPR011021">
    <property type="entry name" value="Arrestin-like_N"/>
</dbReference>
<accession>A0A9P0E0V8</accession>
<dbReference type="OrthoDB" id="2333384at2759"/>
<dbReference type="GO" id="GO:0015031">
    <property type="term" value="P:protein transport"/>
    <property type="evidence" value="ECO:0007669"/>
    <property type="project" value="TreeGrafter"/>
</dbReference>
<feature type="domain" description="Arrestin C-terminal-like" evidence="3">
    <location>
        <begin position="159"/>
        <end position="292"/>
    </location>
</feature>
<dbReference type="InterPro" id="IPR050357">
    <property type="entry name" value="Arrestin_domain-protein"/>
</dbReference>
<dbReference type="Proteomes" id="UP001153712">
    <property type="component" value="Chromosome 4"/>
</dbReference>
<dbReference type="InterPro" id="IPR014756">
    <property type="entry name" value="Ig_E-set"/>
</dbReference>
<evidence type="ECO:0000256" key="1">
    <source>
        <dbReference type="ARBA" id="ARBA00005298"/>
    </source>
</evidence>
<organism evidence="4 5">
    <name type="scientific">Phyllotreta striolata</name>
    <name type="common">Striped flea beetle</name>
    <name type="synonym">Crioceris striolata</name>
    <dbReference type="NCBI Taxonomy" id="444603"/>
    <lineage>
        <taxon>Eukaryota</taxon>
        <taxon>Metazoa</taxon>
        <taxon>Ecdysozoa</taxon>
        <taxon>Arthropoda</taxon>
        <taxon>Hexapoda</taxon>
        <taxon>Insecta</taxon>
        <taxon>Pterygota</taxon>
        <taxon>Neoptera</taxon>
        <taxon>Endopterygota</taxon>
        <taxon>Coleoptera</taxon>
        <taxon>Polyphaga</taxon>
        <taxon>Cucujiformia</taxon>
        <taxon>Chrysomeloidea</taxon>
        <taxon>Chrysomelidae</taxon>
        <taxon>Galerucinae</taxon>
        <taxon>Alticini</taxon>
        <taxon>Phyllotreta</taxon>
    </lineage>
</organism>
<dbReference type="GO" id="GO:0005737">
    <property type="term" value="C:cytoplasm"/>
    <property type="evidence" value="ECO:0007669"/>
    <property type="project" value="TreeGrafter"/>
</dbReference>
<dbReference type="InterPro" id="IPR014752">
    <property type="entry name" value="Arrestin-like_C"/>
</dbReference>
<dbReference type="AlphaFoldDB" id="A0A9P0E0V8"/>
<dbReference type="InterPro" id="IPR011022">
    <property type="entry name" value="Arrestin_C-like"/>
</dbReference>
<evidence type="ECO:0000256" key="2">
    <source>
        <dbReference type="ARBA" id="ARBA00022606"/>
    </source>
</evidence>
<evidence type="ECO:0000259" key="3">
    <source>
        <dbReference type="SMART" id="SM01017"/>
    </source>
</evidence>
<dbReference type="PANTHER" id="PTHR11188">
    <property type="entry name" value="ARRESTIN DOMAIN CONTAINING PROTEIN"/>
    <property type="match status" value="1"/>
</dbReference>
<evidence type="ECO:0000313" key="5">
    <source>
        <dbReference type="Proteomes" id="UP001153712"/>
    </source>
</evidence>
<dbReference type="PANTHER" id="PTHR11188:SF176">
    <property type="entry name" value="ARRESTIN DOMAIN-CONTAINING PROTEIN 1"/>
    <property type="match status" value="1"/>
</dbReference>
<dbReference type="Pfam" id="PF00339">
    <property type="entry name" value="Arrestin_N"/>
    <property type="match status" value="1"/>
</dbReference>
<dbReference type="EMBL" id="OU900097">
    <property type="protein sequence ID" value="CAH1184557.1"/>
    <property type="molecule type" value="Genomic_DNA"/>
</dbReference>
<dbReference type="Pfam" id="PF02752">
    <property type="entry name" value="Arrestin_C"/>
    <property type="match status" value="1"/>
</dbReference>
<sequence length="346" mass="39066">MSQCRIVLDTPGVLGAGSTLYGKILCTFTADTIIREIRCRIRGKENTSIRQGKHTYVGRNTFLNLTQTLVGEGTVPIGRYEFRFSFTLPTDIPSSFSGKYGSIYYYIKATVDVPLMFNYKDKICLRVMVPVNFNSMREELQLTPVVYENEKTLCCWCCASEPITLSLFVEKEAFTLGEIANILVEIVNMSNTNVEEFELSLVRVTEYLSEKNGTNHVTIKERVAVEKATGVGAHGRRIYRIDFQIPQTIDLYNFANCYLIKQQFMLMAEAALPGVHQNFSVFASIMLGHIPLLETHGFQQARSGIEVFGRNLQESESPPRYSSLNLYDIEENDTLADSTISDIENS</sequence>
<keyword evidence="5" id="KW-1185">Reference proteome</keyword>
<dbReference type="Gene3D" id="2.60.40.640">
    <property type="match status" value="2"/>
</dbReference>
<proteinExistence type="inferred from homology"/>
<keyword evidence="2" id="KW-0716">Sensory transduction</keyword>
<comment type="similarity">
    <text evidence="1">Belongs to the arrestin family.</text>
</comment>
<dbReference type="SMART" id="SM01017">
    <property type="entry name" value="Arrestin_C"/>
    <property type="match status" value="1"/>
</dbReference>
<evidence type="ECO:0000313" key="4">
    <source>
        <dbReference type="EMBL" id="CAH1184557.1"/>
    </source>
</evidence>